<dbReference type="Proteomes" id="UP000228754">
    <property type="component" value="Unassembled WGS sequence"/>
</dbReference>
<dbReference type="AlphaFoldDB" id="A0A2A5J0G1"/>
<proteinExistence type="predicted"/>
<reference evidence="2 3" key="1">
    <citation type="submission" date="2017-06" db="EMBL/GenBank/DDBJ databases">
        <title>Draft Genome Sequence of Bacillus sp Strain 36R Isolated from saline sediment at Atanasia, Sonora, Mexico.</title>
        <authorList>
            <person name="Sanchez Diaz R."/>
            <person name="Quiroz Macias M.E."/>
            <person name="Ibarra Gamez J.C."/>
            <person name="Enciso Ibarra J."/>
            <person name="Gomez Gil B."/>
            <person name="Galaviz Silva L."/>
        </authorList>
    </citation>
    <scope>NUCLEOTIDE SEQUENCE [LARGE SCALE GENOMIC DNA]</scope>
    <source>
        <strain evidence="2 3">36R_ATNSAL</strain>
    </source>
</reference>
<name>A0A2A5J0G1_BACPU</name>
<evidence type="ECO:0000256" key="1">
    <source>
        <dbReference type="SAM" id="MobiDB-lite"/>
    </source>
</evidence>
<dbReference type="EMBL" id="NKHG01000013">
    <property type="protein sequence ID" value="PCK23065.1"/>
    <property type="molecule type" value="Genomic_DNA"/>
</dbReference>
<protein>
    <submittedName>
        <fullName evidence="2">Uncharacterized protein</fullName>
    </submittedName>
</protein>
<organism evidence="2 3">
    <name type="scientific">Bacillus pumilus</name>
    <name type="common">Bacillus mesentericus</name>
    <dbReference type="NCBI Taxonomy" id="1408"/>
    <lineage>
        <taxon>Bacteria</taxon>
        <taxon>Bacillati</taxon>
        <taxon>Bacillota</taxon>
        <taxon>Bacilli</taxon>
        <taxon>Bacillales</taxon>
        <taxon>Bacillaceae</taxon>
        <taxon>Bacillus</taxon>
    </lineage>
</organism>
<evidence type="ECO:0000313" key="2">
    <source>
        <dbReference type="EMBL" id="PCK23065.1"/>
    </source>
</evidence>
<feature type="region of interest" description="Disordered" evidence="1">
    <location>
        <begin position="1"/>
        <end position="56"/>
    </location>
</feature>
<evidence type="ECO:0000313" key="3">
    <source>
        <dbReference type="Proteomes" id="UP000228754"/>
    </source>
</evidence>
<gene>
    <name evidence="2" type="ORF">CEY02_01970</name>
</gene>
<comment type="caution">
    <text evidence="2">The sequence shown here is derived from an EMBL/GenBank/DDBJ whole genome shotgun (WGS) entry which is preliminary data.</text>
</comment>
<accession>A0A2A5J0G1</accession>
<sequence>MKSIAHTILSLKRKGVRTEKVSKNQCPDRLSNANEKTAKHRNKNSQSKNKCKEKAE</sequence>